<accession>A0A9R1WCF4</accession>
<keyword evidence="4" id="KW-0862">Zinc</keyword>
<organism evidence="7 8">
    <name type="scientific">Lactuca sativa</name>
    <name type="common">Garden lettuce</name>
    <dbReference type="NCBI Taxonomy" id="4236"/>
    <lineage>
        <taxon>Eukaryota</taxon>
        <taxon>Viridiplantae</taxon>
        <taxon>Streptophyta</taxon>
        <taxon>Embryophyta</taxon>
        <taxon>Tracheophyta</taxon>
        <taxon>Spermatophyta</taxon>
        <taxon>Magnoliopsida</taxon>
        <taxon>eudicotyledons</taxon>
        <taxon>Gunneridae</taxon>
        <taxon>Pentapetalae</taxon>
        <taxon>asterids</taxon>
        <taxon>campanulids</taxon>
        <taxon>Asterales</taxon>
        <taxon>Asteraceae</taxon>
        <taxon>Cichorioideae</taxon>
        <taxon>Cichorieae</taxon>
        <taxon>Lactucinae</taxon>
        <taxon>Lactuca</taxon>
    </lineage>
</organism>
<dbReference type="GO" id="GO:0051321">
    <property type="term" value="P:meiotic cell cycle"/>
    <property type="evidence" value="ECO:0000318"/>
    <property type="project" value="GO_Central"/>
</dbReference>
<dbReference type="GO" id="GO:0043047">
    <property type="term" value="F:single-stranded telomeric DNA binding"/>
    <property type="evidence" value="ECO:0000318"/>
    <property type="project" value="GO_Central"/>
</dbReference>
<dbReference type="AlphaFoldDB" id="A0A9R1WCF4"/>
<evidence type="ECO:0000313" key="8">
    <source>
        <dbReference type="Proteomes" id="UP000235145"/>
    </source>
</evidence>
<feature type="domain" description="Replication factor A C-terminal" evidence="6">
    <location>
        <begin position="209"/>
        <end position="341"/>
    </location>
</feature>
<keyword evidence="2" id="KW-0479">Metal-binding</keyword>
<comment type="similarity">
    <text evidence="1">Belongs to the replication factor A protein 1 family.</text>
</comment>
<keyword evidence="3" id="KW-0863">Zinc-finger</keyword>
<dbReference type="GO" id="GO:0007004">
    <property type="term" value="P:telomere maintenance via telomerase"/>
    <property type="evidence" value="ECO:0000318"/>
    <property type="project" value="GO_Central"/>
</dbReference>
<evidence type="ECO:0000256" key="5">
    <source>
        <dbReference type="ARBA" id="ARBA00023125"/>
    </source>
</evidence>
<dbReference type="SUPFAM" id="SSF50249">
    <property type="entry name" value="Nucleic acid-binding proteins"/>
    <property type="match status" value="1"/>
</dbReference>
<evidence type="ECO:0000256" key="2">
    <source>
        <dbReference type="ARBA" id="ARBA00022723"/>
    </source>
</evidence>
<comment type="caution">
    <text evidence="7">The sequence shown here is derived from an EMBL/GenBank/DDBJ whole genome shotgun (WGS) entry which is preliminary data.</text>
</comment>
<keyword evidence="8" id="KW-1185">Reference proteome</keyword>
<dbReference type="PANTHER" id="PTHR47165">
    <property type="entry name" value="OS03G0429900 PROTEIN"/>
    <property type="match status" value="1"/>
</dbReference>
<evidence type="ECO:0000313" key="7">
    <source>
        <dbReference type="EMBL" id="KAJ0222605.1"/>
    </source>
</evidence>
<dbReference type="GO" id="GO:0006260">
    <property type="term" value="P:DNA replication"/>
    <property type="evidence" value="ECO:0000318"/>
    <property type="project" value="GO_Central"/>
</dbReference>
<proteinExistence type="inferred from homology"/>
<dbReference type="InterPro" id="IPR013955">
    <property type="entry name" value="Rep_factor-A_C"/>
</dbReference>
<dbReference type="PANTHER" id="PTHR47165:SF4">
    <property type="entry name" value="OS03G0429900 PROTEIN"/>
    <property type="match status" value="1"/>
</dbReference>
<dbReference type="GO" id="GO:0003684">
    <property type="term" value="F:damaged DNA binding"/>
    <property type="evidence" value="ECO:0000318"/>
    <property type="project" value="GO_Central"/>
</dbReference>
<dbReference type="EMBL" id="NBSK02000002">
    <property type="protein sequence ID" value="KAJ0222605.1"/>
    <property type="molecule type" value="Genomic_DNA"/>
</dbReference>
<dbReference type="Pfam" id="PF08646">
    <property type="entry name" value="Rep_fac-A_C"/>
    <property type="match status" value="1"/>
</dbReference>
<evidence type="ECO:0000259" key="6">
    <source>
        <dbReference type="Pfam" id="PF08646"/>
    </source>
</evidence>
<dbReference type="GO" id="GO:0000724">
    <property type="term" value="P:double-strand break repair via homologous recombination"/>
    <property type="evidence" value="ECO:0000318"/>
    <property type="project" value="GO_Central"/>
</dbReference>
<evidence type="ECO:0000256" key="4">
    <source>
        <dbReference type="ARBA" id="ARBA00022833"/>
    </source>
</evidence>
<reference evidence="7 8" key="1">
    <citation type="journal article" date="2017" name="Nat. Commun.">
        <title>Genome assembly with in vitro proximity ligation data and whole-genome triplication in lettuce.</title>
        <authorList>
            <person name="Reyes-Chin-Wo S."/>
            <person name="Wang Z."/>
            <person name="Yang X."/>
            <person name="Kozik A."/>
            <person name="Arikit S."/>
            <person name="Song C."/>
            <person name="Xia L."/>
            <person name="Froenicke L."/>
            <person name="Lavelle D.O."/>
            <person name="Truco M.J."/>
            <person name="Xia R."/>
            <person name="Zhu S."/>
            <person name="Xu C."/>
            <person name="Xu H."/>
            <person name="Xu X."/>
            <person name="Cox K."/>
            <person name="Korf I."/>
            <person name="Meyers B.C."/>
            <person name="Michelmore R.W."/>
        </authorList>
    </citation>
    <scope>NUCLEOTIDE SEQUENCE [LARGE SCALE GENOMIC DNA]</scope>
    <source>
        <strain evidence="8">cv. Salinas</strain>
        <tissue evidence="7">Seedlings</tissue>
    </source>
</reference>
<dbReference type="Gene3D" id="2.40.50.140">
    <property type="entry name" value="Nucleic acid-binding proteins"/>
    <property type="match status" value="2"/>
</dbReference>
<dbReference type="GO" id="GO:0006289">
    <property type="term" value="P:nucleotide-excision repair"/>
    <property type="evidence" value="ECO:0000318"/>
    <property type="project" value="GO_Central"/>
</dbReference>
<dbReference type="GO" id="GO:0005662">
    <property type="term" value="C:DNA replication factor A complex"/>
    <property type="evidence" value="ECO:0000318"/>
    <property type="project" value="GO_Central"/>
</dbReference>
<dbReference type="InterPro" id="IPR012340">
    <property type="entry name" value="NA-bd_OB-fold"/>
</dbReference>
<dbReference type="Proteomes" id="UP000235145">
    <property type="component" value="Unassembled WGS sequence"/>
</dbReference>
<keyword evidence="5" id="KW-0238">DNA-binding</keyword>
<gene>
    <name evidence="7" type="ORF">LSAT_V11C200090860</name>
</gene>
<name>A0A9R1WCF4_LACSA</name>
<protein>
    <recommendedName>
        <fullName evidence="6">Replication factor A C-terminal domain-containing protein</fullName>
    </recommendedName>
</protein>
<evidence type="ECO:0000256" key="3">
    <source>
        <dbReference type="ARBA" id="ARBA00022771"/>
    </source>
</evidence>
<dbReference type="GO" id="GO:0008270">
    <property type="term" value="F:zinc ion binding"/>
    <property type="evidence" value="ECO:0007669"/>
    <property type="project" value="UniProtKB-KW"/>
</dbReference>
<evidence type="ECO:0000256" key="1">
    <source>
        <dbReference type="ARBA" id="ARBA00005690"/>
    </source>
</evidence>
<sequence>MLDIMNIGNKLYLKHIEHIADDSHLKLRVLKIWNFIKNNHVLSIEMIVMDEEGTKYQSRVFHQKFSRFRDLLKEDVIGLIVSFRPLETTNHNPSKHYMKMTISNLEYVHLNVTIFGSQAHEMSHYLKSNTTITCVVIVMQFVKLNELVKPKVILILKANNKGDMSEKSITTPPNYSTSYIDDFKGDFPLKTVCEITKPLKEMKFLLVVSIVNIRQNLPWYYDACYKCGRRINNVPKTNLSYTAPGKMEDSVVIKCKNAASNDSNFHTVIKYIIPINVQDHTGTIRFTLFDREAKRLLDISAFELKKIHEEADDSLELYPNQMNALKNRKFVFLVDITSYNVTNYNNIYTVVKLTEDESVVLELESKLELMA</sequence>
<dbReference type="CDD" id="cd04476">
    <property type="entry name" value="RPA1_DBD_C"/>
    <property type="match status" value="1"/>
</dbReference>
<dbReference type="InterPro" id="IPR047192">
    <property type="entry name" value="Euk_RPA1_DBD_C"/>
</dbReference>